<evidence type="ECO:0000256" key="2">
    <source>
        <dbReference type="ARBA" id="ARBA00022908"/>
    </source>
</evidence>
<dbReference type="SUPFAM" id="SSF56349">
    <property type="entry name" value="DNA breaking-rejoining enzymes"/>
    <property type="match status" value="1"/>
</dbReference>
<reference evidence="7 8" key="1">
    <citation type="submission" date="2022-11" db="EMBL/GenBank/DDBJ databases">
        <title>Draft genome sequence of Saccharopolyspora sp. WRP15-2 isolated from rhizosphere soils of wild rice in Thailand.</title>
        <authorList>
            <person name="Duangmal K."/>
            <person name="Kammanee S."/>
            <person name="Muangham S."/>
        </authorList>
    </citation>
    <scope>NUCLEOTIDE SEQUENCE [LARGE SCALE GENOMIC DNA]</scope>
    <source>
        <strain evidence="7 8">WRP15-2</strain>
    </source>
</reference>
<dbReference type="PROSITE" id="PS51898">
    <property type="entry name" value="TYR_RECOMBINASE"/>
    <property type="match status" value="1"/>
</dbReference>
<feature type="domain" description="Tyr recombinase" evidence="6">
    <location>
        <begin position="162"/>
        <end position="359"/>
    </location>
</feature>
<dbReference type="InterPro" id="IPR010998">
    <property type="entry name" value="Integrase_recombinase_N"/>
</dbReference>
<proteinExistence type="inferred from homology"/>
<evidence type="ECO:0000259" key="6">
    <source>
        <dbReference type="PROSITE" id="PS51898"/>
    </source>
</evidence>
<dbReference type="EMBL" id="JAQGLA010000002">
    <property type="protein sequence ID" value="MDA3624297.1"/>
    <property type="molecule type" value="Genomic_DNA"/>
</dbReference>
<keyword evidence="2" id="KW-0229">DNA integration</keyword>
<organism evidence="7 8">
    <name type="scientific">Saccharopolyspora oryzae</name>
    <dbReference type="NCBI Taxonomy" id="2997343"/>
    <lineage>
        <taxon>Bacteria</taxon>
        <taxon>Bacillati</taxon>
        <taxon>Actinomycetota</taxon>
        <taxon>Actinomycetes</taxon>
        <taxon>Pseudonocardiales</taxon>
        <taxon>Pseudonocardiaceae</taxon>
        <taxon>Saccharopolyspora</taxon>
    </lineage>
</organism>
<dbReference type="Gene3D" id="1.10.150.130">
    <property type="match status" value="1"/>
</dbReference>
<dbReference type="RefSeq" id="WP_270946860.1">
    <property type="nucleotide sequence ID" value="NZ_JAQGLA010000002.1"/>
</dbReference>
<dbReference type="InterPro" id="IPR002104">
    <property type="entry name" value="Integrase_catalytic"/>
</dbReference>
<comment type="caution">
    <text evidence="7">The sequence shown here is derived from an EMBL/GenBank/DDBJ whole genome shotgun (WGS) entry which is preliminary data.</text>
</comment>
<evidence type="ECO:0000313" key="7">
    <source>
        <dbReference type="EMBL" id="MDA3624297.1"/>
    </source>
</evidence>
<sequence>MASTEKLPSGNWRGLYYDAEGRKRRVQGTFPRKKDALDAAQEAEVRARRRATLATDGALSASLKWGDWCDIWWPTRQLEDSTKESERKVFNKHLYQPWGDVPLNRISRRMIQDWVNELRQTVQTQGFLLRVYSLFRTSIIAAVDRGILEANPCVSIKIPRPPKTRRLHLEADRFSTLLQAMHTERYREAVEFLWDTGLRPGELAGLHRDHVEDGWLVVAQVWTGKAIKSYPKDDDVREIPLTARAQELLVKWERETPTGSGCCLPHLAGKACRSDLAFRQPNGNVLDLNNFYHVVHRGAVRAKLPSGVSPYTFRHSYGTRLADAGVDAFELSRLLGHSKLEQSLTYVHRSEAARSRVLAALGDEEMGKLHIVGRDLPRGTQRGTQRRTSVSDHDQSESRKKEV</sequence>
<dbReference type="InterPro" id="IPR013762">
    <property type="entry name" value="Integrase-like_cat_sf"/>
</dbReference>
<dbReference type="Pfam" id="PF14659">
    <property type="entry name" value="Phage_int_SAM_3"/>
    <property type="match status" value="1"/>
</dbReference>
<evidence type="ECO:0000256" key="4">
    <source>
        <dbReference type="ARBA" id="ARBA00023172"/>
    </source>
</evidence>
<dbReference type="Pfam" id="PF00589">
    <property type="entry name" value="Phage_integrase"/>
    <property type="match status" value="1"/>
</dbReference>
<evidence type="ECO:0000256" key="5">
    <source>
        <dbReference type="SAM" id="MobiDB-lite"/>
    </source>
</evidence>
<dbReference type="PANTHER" id="PTHR30629">
    <property type="entry name" value="PROPHAGE INTEGRASE"/>
    <property type="match status" value="1"/>
</dbReference>
<name>A0ABT4URH8_9PSEU</name>
<feature type="compositionally biased region" description="Low complexity" evidence="5">
    <location>
        <begin position="378"/>
        <end position="388"/>
    </location>
</feature>
<evidence type="ECO:0000256" key="1">
    <source>
        <dbReference type="ARBA" id="ARBA00008857"/>
    </source>
</evidence>
<accession>A0ABT4URH8</accession>
<dbReference type="InterPro" id="IPR011010">
    <property type="entry name" value="DNA_brk_join_enz"/>
</dbReference>
<dbReference type="InterPro" id="IPR050808">
    <property type="entry name" value="Phage_Integrase"/>
</dbReference>
<comment type="similarity">
    <text evidence="1">Belongs to the 'phage' integrase family.</text>
</comment>
<gene>
    <name evidence="7" type="ORF">OU415_02545</name>
</gene>
<dbReference type="InterPro" id="IPR004107">
    <property type="entry name" value="Integrase_SAM-like_N"/>
</dbReference>
<dbReference type="PANTHER" id="PTHR30629:SF2">
    <property type="entry name" value="PROPHAGE INTEGRASE INTS-RELATED"/>
    <property type="match status" value="1"/>
</dbReference>
<feature type="compositionally biased region" description="Basic and acidic residues" evidence="5">
    <location>
        <begin position="389"/>
        <end position="403"/>
    </location>
</feature>
<dbReference type="CDD" id="cd00397">
    <property type="entry name" value="DNA_BRE_C"/>
    <property type="match status" value="1"/>
</dbReference>
<evidence type="ECO:0000256" key="3">
    <source>
        <dbReference type="ARBA" id="ARBA00023125"/>
    </source>
</evidence>
<keyword evidence="3" id="KW-0238">DNA-binding</keyword>
<keyword evidence="8" id="KW-1185">Reference proteome</keyword>
<feature type="region of interest" description="Disordered" evidence="5">
    <location>
        <begin position="372"/>
        <end position="403"/>
    </location>
</feature>
<keyword evidence="4" id="KW-0233">DNA recombination</keyword>
<dbReference type="Proteomes" id="UP001210380">
    <property type="component" value="Unassembled WGS sequence"/>
</dbReference>
<dbReference type="Gene3D" id="1.10.443.10">
    <property type="entry name" value="Intergrase catalytic core"/>
    <property type="match status" value="1"/>
</dbReference>
<protein>
    <submittedName>
        <fullName evidence="7">Tyrosine-type recombinase/integrase</fullName>
    </submittedName>
</protein>
<evidence type="ECO:0000313" key="8">
    <source>
        <dbReference type="Proteomes" id="UP001210380"/>
    </source>
</evidence>